<evidence type="ECO:0000313" key="11">
    <source>
        <dbReference type="EMBL" id="KAG1328148.1"/>
    </source>
</evidence>
<evidence type="ECO:0000256" key="6">
    <source>
        <dbReference type="ARBA" id="ARBA00022692"/>
    </source>
</evidence>
<keyword evidence="3 10" id="KW-0813">Transport</keyword>
<evidence type="ECO:0000256" key="4">
    <source>
        <dbReference type="ARBA" id="ARBA00022475"/>
    </source>
</evidence>
<protein>
    <recommendedName>
        <fullName evidence="10">Bidirectional sugar transporter SWEET</fullName>
    </recommendedName>
</protein>
<dbReference type="FunFam" id="1.20.1280.290:FF:000002">
    <property type="entry name" value="Bidirectional sugar transporter SWEET"/>
    <property type="match status" value="1"/>
</dbReference>
<gene>
    <name evidence="11" type="ORF">COCNU_01G020820</name>
</gene>
<keyword evidence="12" id="KW-1185">Reference proteome</keyword>
<feature type="transmembrane region" description="Helical" evidence="10">
    <location>
        <begin position="127"/>
        <end position="149"/>
    </location>
</feature>
<dbReference type="GO" id="GO:0051119">
    <property type="term" value="F:sugar transmembrane transporter activity"/>
    <property type="evidence" value="ECO:0007669"/>
    <property type="project" value="InterPro"/>
</dbReference>
<dbReference type="PANTHER" id="PTHR10791">
    <property type="entry name" value="RAG1-ACTIVATING PROTEIN 1"/>
    <property type="match status" value="1"/>
</dbReference>
<dbReference type="InterPro" id="IPR047664">
    <property type="entry name" value="SWEET"/>
</dbReference>
<keyword evidence="6 10" id="KW-0812">Transmembrane</keyword>
<dbReference type="AlphaFoldDB" id="A0A8K0HXJ2"/>
<proteinExistence type="inferred from homology"/>
<dbReference type="Gene3D" id="1.20.1280.290">
    <property type="match status" value="2"/>
</dbReference>
<evidence type="ECO:0000256" key="2">
    <source>
        <dbReference type="ARBA" id="ARBA00007809"/>
    </source>
</evidence>
<dbReference type="FunFam" id="1.20.1280.290:FF:000014">
    <property type="entry name" value="Bidirectional sugar transporter SWEET"/>
    <property type="match status" value="1"/>
</dbReference>
<feature type="transmembrane region" description="Helical" evidence="10">
    <location>
        <begin position="161"/>
        <end position="183"/>
    </location>
</feature>
<keyword evidence="8 10" id="KW-1133">Transmembrane helix</keyword>
<sequence>MEVAHLVFGIFGNVTALFLFLSPIVTFWRIIRHKSTEDFSGIPYNMTLLNCFLSAWYGLPFVSPNNLLVSTINGTGAVIELVYVMIFIVYASRKERMKTLAFFTIVATVSAMVALFSLLIFHHGHGRQLFCGFAAAIFSVIMYGSPLSIMRLVIRTKSVEFMPFFLSLFSFLCGTSWFIFGLLGRDPFVTVPNGCGSALGAVQLILYAIYRNHKGAAAAAAAAAKEAEVEMNGNEKTSKEAQKSLNDQV</sequence>
<feature type="transmembrane region" description="Helical" evidence="10">
    <location>
        <begin position="6"/>
        <end position="30"/>
    </location>
</feature>
<evidence type="ECO:0000313" key="12">
    <source>
        <dbReference type="Proteomes" id="UP000797356"/>
    </source>
</evidence>
<accession>A0A8K0HXJ2</accession>
<feature type="transmembrane region" description="Helical" evidence="10">
    <location>
        <begin position="100"/>
        <end position="121"/>
    </location>
</feature>
<evidence type="ECO:0000256" key="1">
    <source>
        <dbReference type="ARBA" id="ARBA00004651"/>
    </source>
</evidence>
<comment type="caution">
    <text evidence="11">The sequence shown here is derived from an EMBL/GenBank/DDBJ whole genome shotgun (WGS) entry which is preliminary data.</text>
</comment>
<keyword evidence="4" id="KW-1003">Cell membrane</keyword>
<dbReference type="GO" id="GO:0005886">
    <property type="term" value="C:plasma membrane"/>
    <property type="evidence" value="ECO:0007669"/>
    <property type="project" value="UniProtKB-SubCell"/>
</dbReference>
<dbReference type="InterPro" id="IPR004316">
    <property type="entry name" value="SWEET_rpt"/>
</dbReference>
<keyword evidence="5 10" id="KW-0762">Sugar transport</keyword>
<comment type="similarity">
    <text evidence="2 10">Belongs to the SWEET sugar transporter family.</text>
</comment>
<reference evidence="11" key="2">
    <citation type="submission" date="2019-07" db="EMBL/GenBank/DDBJ databases">
        <authorList>
            <person name="Yang Y."/>
            <person name="Bocs S."/>
            <person name="Baudouin L."/>
        </authorList>
    </citation>
    <scope>NUCLEOTIDE SEQUENCE</scope>
    <source>
        <tissue evidence="11">Spear leaf of Hainan Tall coconut</tissue>
    </source>
</reference>
<dbReference type="EMBL" id="CM017872">
    <property type="protein sequence ID" value="KAG1328148.1"/>
    <property type="molecule type" value="Genomic_DNA"/>
</dbReference>
<evidence type="ECO:0000256" key="7">
    <source>
        <dbReference type="ARBA" id="ARBA00022737"/>
    </source>
</evidence>
<keyword evidence="9 10" id="KW-0472">Membrane</keyword>
<comment type="function">
    <text evidence="10">Mediates both low-affinity uptake and efflux of sugar across the membrane.</text>
</comment>
<evidence type="ECO:0000256" key="5">
    <source>
        <dbReference type="ARBA" id="ARBA00022597"/>
    </source>
</evidence>
<feature type="transmembrane region" description="Helical" evidence="10">
    <location>
        <begin position="71"/>
        <end position="91"/>
    </location>
</feature>
<feature type="transmembrane region" description="Helical" evidence="10">
    <location>
        <begin position="42"/>
        <end position="59"/>
    </location>
</feature>
<evidence type="ECO:0000256" key="10">
    <source>
        <dbReference type="RuleBase" id="RU910715"/>
    </source>
</evidence>
<dbReference type="Pfam" id="PF03083">
    <property type="entry name" value="MtN3_slv"/>
    <property type="match status" value="2"/>
</dbReference>
<name>A0A8K0HXJ2_COCNU</name>
<comment type="subcellular location">
    <subcellularLocation>
        <location evidence="1 10">Cell membrane</location>
        <topology evidence="1 10">Multi-pass membrane protein</topology>
    </subcellularLocation>
</comment>
<reference evidence="11" key="1">
    <citation type="journal article" date="2017" name="Gigascience">
        <title>The genome draft of coconut (Cocos nucifera).</title>
        <authorList>
            <person name="Xiao Y."/>
            <person name="Xu P."/>
            <person name="Fan H."/>
            <person name="Baudouin L."/>
            <person name="Xia W."/>
            <person name="Bocs S."/>
            <person name="Xu J."/>
            <person name="Li Q."/>
            <person name="Guo A."/>
            <person name="Zhou L."/>
            <person name="Li J."/>
            <person name="Wu Y."/>
            <person name="Ma Z."/>
            <person name="Armero A."/>
            <person name="Issali A.E."/>
            <person name="Liu N."/>
            <person name="Peng M."/>
            <person name="Yang Y."/>
        </authorList>
    </citation>
    <scope>NUCLEOTIDE SEQUENCE</scope>
    <source>
        <tissue evidence="11">Spear leaf of Hainan Tall coconut</tissue>
    </source>
</reference>
<organism evidence="11 12">
    <name type="scientific">Cocos nucifera</name>
    <name type="common">Coconut palm</name>
    <dbReference type="NCBI Taxonomy" id="13894"/>
    <lineage>
        <taxon>Eukaryota</taxon>
        <taxon>Viridiplantae</taxon>
        <taxon>Streptophyta</taxon>
        <taxon>Embryophyta</taxon>
        <taxon>Tracheophyta</taxon>
        <taxon>Spermatophyta</taxon>
        <taxon>Magnoliopsida</taxon>
        <taxon>Liliopsida</taxon>
        <taxon>Arecaceae</taxon>
        <taxon>Arecoideae</taxon>
        <taxon>Cocoseae</taxon>
        <taxon>Attaleinae</taxon>
        <taxon>Cocos</taxon>
    </lineage>
</organism>
<dbReference type="Proteomes" id="UP000797356">
    <property type="component" value="Chromosome 1"/>
</dbReference>
<dbReference type="PANTHER" id="PTHR10791:SF44">
    <property type="entry name" value="BIDIRECTIONAL SUGAR TRANSPORTER SWEET1"/>
    <property type="match status" value="1"/>
</dbReference>
<evidence type="ECO:0000256" key="8">
    <source>
        <dbReference type="ARBA" id="ARBA00022989"/>
    </source>
</evidence>
<evidence type="ECO:0000256" key="9">
    <source>
        <dbReference type="ARBA" id="ARBA00023136"/>
    </source>
</evidence>
<evidence type="ECO:0000256" key="3">
    <source>
        <dbReference type="ARBA" id="ARBA00022448"/>
    </source>
</evidence>
<feature type="transmembrane region" description="Helical" evidence="10">
    <location>
        <begin position="189"/>
        <end position="210"/>
    </location>
</feature>
<keyword evidence="7" id="KW-0677">Repeat</keyword>
<dbReference type="OrthoDB" id="409725at2759"/>